<organism evidence="2 3">
    <name type="scientific">Longimycelium tulufanense</name>
    <dbReference type="NCBI Taxonomy" id="907463"/>
    <lineage>
        <taxon>Bacteria</taxon>
        <taxon>Bacillati</taxon>
        <taxon>Actinomycetota</taxon>
        <taxon>Actinomycetes</taxon>
        <taxon>Pseudonocardiales</taxon>
        <taxon>Pseudonocardiaceae</taxon>
        <taxon>Longimycelium</taxon>
    </lineage>
</organism>
<gene>
    <name evidence="2" type="ORF">GCM10012275_37110</name>
</gene>
<reference evidence="2" key="2">
    <citation type="submission" date="2020-09" db="EMBL/GenBank/DDBJ databases">
        <authorList>
            <person name="Sun Q."/>
            <person name="Zhou Y."/>
        </authorList>
    </citation>
    <scope>NUCLEOTIDE SEQUENCE</scope>
    <source>
        <strain evidence="2">CGMCC 4.5737</strain>
    </source>
</reference>
<dbReference type="EMBL" id="BMMK01000017">
    <property type="protein sequence ID" value="GGM63027.1"/>
    <property type="molecule type" value="Genomic_DNA"/>
</dbReference>
<feature type="region of interest" description="Disordered" evidence="1">
    <location>
        <begin position="32"/>
        <end position="51"/>
    </location>
</feature>
<keyword evidence="3" id="KW-1185">Reference proteome</keyword>
<dbReference type="RefSeq" id="WP_189059488.1">
    <property type="nucleotide sequence ID" value="NZ_BMMK01000017.1"/>
</dbReference>
<proteinExistence type="predicted"/>
<evidence type="ECO:0000313" key="2">
    <source>
        <dbReference type="EMBL" id="GGM63027.1"/>
    </source>
</evidence>
<name>A0A8J3CG88_9PSEU</name>
<accession>A0A8J3CG88</accession>
<sequence length="51" mass="5517">MRLGSTFDGSYEPVAEICAALDDLRRVLPRLRAQTAPQRGPEAASFSHGTT</sequence>
<dbReference type="AlphaFoldDB" id="A0A8J3CG88"/>
<comment type="caution">
    <text evidence="2">The sequence shown here is derived from an EMBL/GenBank/DDBJ whole genome shotgun (WGS) entry which is preliminary data.</text>
</comment>
<protein>
    <submittedName>
        <fullName evidence="2">Uncharacterized protein</fullName>
    </submittedName>
</protein>
<dbReference type="Proteomes" id="UP000637578">
    <property type="component" value="Unassembled WGS sequence"/>
</dbReference>
<evidence type="ECO:0000313" key="3">
    <source>
        <dbReference type="Proteomes" id="UP000637578"/>
    </source>
</evidence>
<reference evidence="2" key="1">
    <citation type="journal article" date="2014" name="Int. J. Syst. Evol. Microbiol.">
        <title>Complete genome sequence of Corynebacterium casei LMG S-19264T (=DSM 44701T), isolated from a smear-ripened cheese.</title>
        <authorList>
            <consortium name="US DOE Joint Genome Institute (JGI-PGF)"/>
            <person name="Walter F."/>
            <person name="Albersmeier A."/>
            <person name="Kalinowski J."/>
            <person name="Ruckert C."/>
        </authorList>
    </citation>
    <scope>NUCLEOTIDE SEQUENCE</scope>
    <source>
        <strain evidence="2">CGMCC 4.5737</strain>
    </source>
</reference>
<evidence type="ECO:0000256" key="1">
    <source>
        <dbReference type="SAM" id="MobiDB-lite"/>
    </source>
</evidence>